<dbReference type="PANTHER" id="PTHR38340:SF1">
    <property type="entry name" value="S-LAYER PROTEIN"/>
    <property type="match status" value="1"/>
</dbReference>
<keyword evidence="2" id="KW-0964">Secreted</keyword>
<dbReference type="InterPro" id="IPR018511">
    <property type="entry name" value="Hemolysin-typ_Ca-bd_CS"/>
</dbReference>
<dbReference type="InterPro" id="IPR006311">
    <property type="entry name" value="TAT_signal"/>
</dbReference>
<dbReference type="EMBL" id="CP114014">
    <property type="protein sequence ID" value="XAY04077.1"/>
    <property type="molecule type" value="Genomic_DNA"/>
</dbReference>
<feature type="region of interest" description="Disordered" evidence="3">
    <location>
        <begin position="398"/>
        <end position="514"/>
    </location>
</feature>
<dbReference type="PROSITE" id="PS00330">
    <property type="entry name" value="HEMOLYSIN_CALCIUM"/>
    <property type="match status" value="2"/>
</dbReference>
<protein>
    <recommendedName>
        <fullName evidence="5">Calcium-binding protein</fullName>
    </recommendedName>
</protein>
<dbReference type="SUPFAM" id="SSF51120">
    <property type="entry name" value="beta-Roll"/>
    <property type="match status" value="2"/>
</dbReference>
<feature type="compositionally biased region" description="Pro residues" evidence="3">
    <location>
        <begin position="422"/>
        <end position="447"/>
    </location>
</feature>
<feature type="compositionally biased region" description="Pro residues" evidence="3">
    <location>
        <begin position="471"/>
        <end position="481"/>
    </location>
</feature>
<dbReference type="GO" id="GO:0005509">
    <property type="term" value="F:calcium ion binding"/>
    <property type="evidence" value="ECO:0007669"/>
    <property type="project" value="InterPro"/>
</dbReference>
<feature type="compositionally biased region" description="Pro residues" evidence="3">
    <location>
        <begin position="405"/>
        <end position="414"/>
    </location>
</feature>
<proteinExistence type="predicted"/>
<feature type="compositionally biased region" description="Low complexity" evidence="3">
    <location>
        <begin position="195"/>
        <end position="208"/>
    </location>
</feature>
<dbReference type="PRINTS" id="PR00313">
    <property type="entry name" value="CABNDNGRPT"/>
</dbReference>
<feature type="compositionally biased region" description="Low complexity" evidence="3">
    <location>
        <begin position="448"/>
        <end position="470"/>
    </location>
</feature>
<dbReference type="AlphaFoldDB" id="A0AAU7AR05"/>
<evidence type="ECO:0000256" key="3">
    <source>
        <dbReference type="SAM" id="MobiDB-lite"/>
    </source>
</evidence>
<feature type="compositionally biased region" description="Low complexity" evidence="3">
    <location>
        <begin position="482"/>
        <end position="502"/>
    </location>
</feature>
<dbReference type="PROSITE" id="PS51318">
    <property type="entry name" value="TAT"/>
    <property type="match status" value="1"/>
</dbReference>
<dbReference type="Pfam" id="PF00353">
    <property type="entry name" value="HemolysinCabind"/>
    <property type="match status" value="2"/>
</dbReference>
<evidence type="ECO:0000313" key="4">
    <source>
        <dbReference type="EMBL" id="XAY04077.1"/>
    </source>
</evidence>
<dbReference type="InterPro" id="IPR050557">
    <property type="entry name" value="RTX_toxin/Mannuronan_C5-epim"/>
</dbReference>
<dbReference type="GO" id="GO:0005576">
    <property type="term" value="C:extracellular region"/>
    <property type="evidence" value="ECO:0007669"/>
    <property type="project" value="UniProtKB-SubCell"/>
</dbReference>
<name>A0AAU7AR05_9ACTN</name>
<sequence length="656" mass="64738">MYGAAMLRRRSLFVVSTLAGLGAGLAVALPAAAAVRIEVSQASDGRRTLTIVGTSAVEKIRVRAGQPESGVKVIDVLTADIAAPAPGCRRSRLQDGRALAQCLTGSDARLVANLGGGGDELIVEATNDALGGAAPVVDVHGDAGNDHLEVNDSYPVPPSTGVTGFPVLPVLIAGDADNDQLSSRSAYAGTGGAGRDLLGGSPDGDTLSGGDGDDKISGGNGDDSLVGGRGGDDIDGNGGLDVHSYDGSTAVTVTLDEGCDDGSADDVRAVGGPATAVPDACLPNGVDRDRIRTVETVIGTAGDDTLVGSNAPERLFGGGGNDTLEGGGGLDDLIGEGGVDTLLARDATVDGRLICGDAIAVPVAGPGGISQAPPATPGDRAVVDADDVVSTSCAIVQRGGAAGPAEPPAIPITPSPGAGTPPAIPVTPPATPGGTPPATPGGTPPATPGGTPTTPGTPPATGGTPAAAPGASPPPPGPTPGVAPATVPASFVTGLSGSAEPGAGPGGGRAGRPPELRLVTRAVTADALGRVALRLTCVYDAKECRSRLTLTATRFLKAVQVRKTRRGRRVVTTRRTLRIAPGTVLGRAQAQIPWGRSAPVRITLTPRFRALLAASPRAVSVRLTVTATDSAQATGAATATLRRTLPIARRAASSRA</sequence>
<gene>
    <name evidence="4" type="ORF">DSM112329_00905</name>
</gene>
<dbReference type="Gene3D" id="2.150.10.10">
    <property type="entry name" value="Serralysin-like metalloprotease, C-terminal"/>
    <property type="match status" value="1"/>
</dbReference>
<evidence type="ECO:0000256" key="2">
    <source>
        <dbReference type="ARBA" id="ARBA00022525"/>
    </source>
</evidence>
<feature type="region of interest" description="Disordered" evidence="3">
    <location>
        <begin position="183"/>
        <end position="236"/>
    </location>
</feature>
<dbReference type="InterPro" id="IPR001343">
    <property type="entry name" value="Hemolysn_Ca-bd"/>
</dbReference>
<organism evidence="4">
    <name type="scientific">Paraconexibacter sp. AEG42_29</name>
    <dbReference type="NCBI Taxonomy" id="2997339"/>
    <lineage>
        <taxon>Bacteria</taxon>
        <taxon>Bacillati</taxon>
        <taxon>Actinomycetota</taxon>
        <taxon>Thermoleophilia</taxon>
        <taxon>Solirubrobacterales</taxon>
        <taxon>Paraconexibacteraceae</taxon>
        <taxon>Paraconexibacter</taxon>
    </lineage>
</organism>
<dbReference type="PANTHER" id="PTHR38340">
    <property type="entry name" value="S-LAYER PROTEIN"/>
    <property type="match status" value="1"/>
</dbReference>
<evidence type="ECO:0008006" key="5">
    <source>
        <dbReference type="Google" id="ProtNLM"/>
    </source>
</evidence>
<dbReference type="KEGG" id="parq:DSM112329_00905"/>
<comment type="subcellular location">
    <subcellularLocation>
        <location evidence="1">Secreted</location>
    </subcellularLocation>
</comment>
<evidence type="ECO:0000256" key="1">
    <source>
        <dbReference type="ARBA" id="ARBA00004613"/>
    </source>
</evidence>
<accession>A0AAU7AR05</accession>
<dbReference type="InterPro" id="IPR011049">
    <property type="entry name" value="Serralysin-like_metalloprot_C"/>
</dbReference>
<reference evidence="4" key="1">
    <citation type="submission" date="2022-12" db="EMBL/GenBank/DDBJ databases">
        <title>Paraconexibacter alkalitolerans sp. nov. and Baekduia alba sp. nov., isolated from soil and emended description of the genera Paraconexibacter (Chun et al., 2020) and Baekduia (An et al., 2020).</title>
        <authorList>
            <person name="Vieira S."/>
            <person name="Huber K.J."/>
            <person name="Geppert A."/>
            <person name="Wolf J."/>
            <person name="Neumann-Schaal M."/>
            <person name="Muesken M."/>
            <person name="Overmann J."/>
        </authorList>
    </citation>
    <scope>NUCLEOTIDE SEQUENCE</scope>
    <source>
        <strain evidence="4">AEG42_29</strain>
    </source>
</reference>